<dbReference type="EMBL" id="JARESE010000062">
    <property type="protein sequence ID" value="MDE8653497.1"/>
    <property type="molecule type" value="Genomic_DNA"/>
</dbReference>
<evidence type="ECO:0000256" key="4">
    <source>
        <dbReference type="ARBA" id="ARBA00023134"/>
    </source>
</evidence>
<comment type="pathway">
    <text evidence="5">Cofactor biosynthesis; coenzyme F420 biosynthesis.</text>
</comment>
<evidence type="ECO:0000313" key="6">
    <source>
        <dbReference type="EMBL" id="MDE8653497.1"/>
    </source>
</evidence>
<dbReference type="EC" id="2.7.7.106" evidence="5"/>
<keyword evidence="2 5" id="KW-0548">Nucleotidyltransferase</keyword>
<sequence>MSCWAVIPIKAAGDGKSRLAGVLDPAAREALVDAMLAHVVATALATPSLDRVYLVGPSRHGLDEAITLLPDPGAGLNAALQAALARLAGQAPDRVPDRVVVIAADLPHLSTLDLDLLARARDGAIAIAPDRHGTGTNALSLPLPDAAGFTFLFGEDSFARHCAEAERLGHNVETILSRGLEKDIDEPADLADAGSVL</sequence>
<accession>A0ABT5WUG1</accession>
<comment type="catalytic activity">
    <reaction evidence="5">
        <text>(2R)-3-phosphoglycerate + GTP + H(+) = 3-[(R)-glyceryl]-diphospho-5'-guanosine + diphosphate</text>
        <dbReference type="Rhea" id="RHEA:63440"/>
        <dbReference type="ChEBI" id="CHEBI:15378"/>
        <dbReference type="ChEBI" id="CHEBI:33019"/>
        <dbReference type="ChEBI" id="CHEBI:37565"/>
        <dbReference type="ChEBI" id="CHEBI:58272"/>
        <dbReference type="ChEBI" id="CHEBI:147306"/>
        <dbReference type="EC" id="2.7.7.106"/>
    </reaction>
</comment>
<dbReference type="HAMAP" id="MF_02114">
    <property type="entry name" value="CofC"/>
    <property type="match status" value="1"/>
</dbReference>
<evidence type="ECO:0000256" key="3">
    <source>
        <dbReference type="ARBA" id="ARBA00022741"/>
    </source>
</evidence>
<comment type="caution">
    <text evidence="6">The sequence shown here is derived from an EMBL/GenBank/DDBJ whole genome shotgun (WGS) entry which is preliminary data.</text>
</comment>
<dbReference type="GO" id="GO:0043814">
    <property type="term" value="F:phospholactate guanylyltransferase activity"/>
    <property type="evidence" value="ECO:0007669"/>
    <property type="project" value="UniProtKB-EC"/>
</dbReference>
<dbReference type="Gene3D" id="3.90.550.10">
    <property type="entry name" value="Spore Coat Polysaccharide Biosynthesis Protein SpsA, Chain A"/>
    <property type="match status" value="1"/>
</dbReference>
<evidence type="ECO:0000256" key="2">
    <source>
        <dbReference type="ARBA" id="ARBA00022695"/>
    </source>
</evidence>
<dbReference type="InterPro" id="IPR029044">
    <property type="entry name" value="Nucleotide-diphossugar_trans"/>
</dbReference>
<keyword evidence="3 5" id="KW-0547">Nucleotide-binding</keyword>
<evidence type="ECO:0000256" key="1">
    <source>
        <dbReference type="ARBA" id="ARBA00022679"/>
    </source>
</evidence>
<dbReference type="RefSeq" id="WP_275229577.1">
    <property type="nucleotide sequence ID" value="NZ_JARESE010000062.1"/>
</dbReference>
<protein>
    <recommendedName>
        <fullName evidence="5">3-phospho-D-glycerate guanylyltransferase</fullName>
        <shortName evidence="5">3PG guanylyltransferase</shortName>
        <ecNumber evidence="5">2.7.7.106</ecNumber>
    </recommendedName>
</protein>
<name>A0ABT5WUG1_9SPHN</name>
<evidence type="ECO:0000256" key="5">
    <source>
        <dbReference type="HAMAP-Rule" id="MF_02114"/>
    </source>
</evidence>
<comment type="similarity">
    <text evidence="5">Belongs to the CofC family.</text>
</comment>
<keyword evidence="4 5" id="KW-0342">GTP-binding</keyword>
<reference evidence="6 7" key="1">
    <citation type="submission" date="2023-03" db="EMBL/GenBank/DDBJ databases">
        <title>NovoSphingobium album sp. nov. isolated from polycyclic aromatic hydrocarbons- and heavy-metal polluted soil.</title>
        <authorList>
            <person name="Liu Z."/>
            <person name="Wang K."/>
        </authorList>
    </citation>
    <scope>NUCLEOTIDE SEQUENCE [LARGE SCALE GENOMIC DNA]</scope>
    <source>
        <strain evidence="6 7">H3SJ31-1</strain>
    </source>
</reference>
<dbReference type="PANTHER" id="PTHR40392">
    <property type="entry name" value="2-PHOSPHO-L-LACTATE GUANYLYLTRANSFERASE"/>
    <property type="match status" value="1"/>
</dbReference>
<organism evidence="6 7">
    <name type="scientific">Novosphingobium album</name>
    <name type="common">ex Liu et al. 2023</name>
    <dbReference type="NCBI Taxonomy" id="3031130"/>
    <lineage>
        <taxon>Bacteria</taxon>
        <taxon>Pseudomonadati</taxon>
        <taxon>Pseudomonadota</taxon>
        <taxon>Alphaproteobacteria</taxon>
        <taxon>Sphingomonadales</taxon>
        <taxon>Sphingomonadaceae</taxon>
        <taxon>Novosphingobium</taxon>
    </lineage>
</organism>
<dbReference type="InterPro" id="IPR002835">
    <property type="entry name" value="CofC"/>
</dbReference>
<evidence type="ECO:0000313" key="7">
    <source>
        <dbReference type="Proteomes" id="UP001216253"/>
    </source>
</evidence>
<proteinExistence type="inferred from homology"/>
<gene>
    <name evidence="6" type="primary">cofC</name>
    <name evidence="5" type="synonym">fbiD</name>
    <name evidence="6" type="ORF">PYV00_17500</name>
</gene>
<dbReference type="Proteomes" id="UP001216253">
    <property type="component" value="Unassembled WGS sequence"/>
</dbReference>
<dbReference type="PANTHER" id="PTHR40392:SF1">
    <property type="entry name" value="2-PHOSPHO-L-LACTATE GUANYLYLTRANSFERASE"/>
    <property type="match status" value="1"/>
</dbReference>
<comment type="function">
    <text evidence="5">Guanylyltransferase that catalyzes the activation of (2R)-3-phosphoglycerate (3PG) as 3-[(R)-glyceryl]-diphospho-5'-guanosine, via the condensation of 3PG with GTP. It is involved in the biosynthesis of a derivative of the hydride carrier cofactor coenzyme F420, 3PG-F420.</text>
</comment>
<keyword evidence="7" id="KW-1185">Reference proteome</keyword>
<keyword evidence="1 5" id="KW-0808">Transferase</keyword>
<dbReference type="NCBIfam" id="TIGR03552">
    <property type="entry name" value="F420_cofC"/>
    <property type="match status" value="1"/>
</dbReference>
<dbReference type="SUPFAM" id="SSF53448">
    <property type="entry name" value="Nucleotide-diphospho-sugar transferases"/>
    <property type="match status" value="1"/>
</dbReference>
<dbReference type="Pfam" id="PF01983">
    <property type="entry name" value="CofC"/>
    <property type="match status" value="1"/>
</dbReference>